<reference evidence="3 4" key="2">
    <citation type="journal article" date="2017" name="Int. J. Syst. Evol. Microbiol.">
        <title>Adaptation of Surface-Associated Bacteria to the Open Ocean: A Genomically Distinct Subpopulation of Phaeobacter gallaeciensis Colonizes Pacific Mesozooplankton.</title>
        <authorList>
            <person name="Freese H.M."/>
            <person name="Methner A."/>
            <person name="Overmann J."/>
        </authorList>
    </citation>
    <scope>NUCLEOTIDE SEQUENCE [LARGE SCALE GENOMIC DNA]</scope>
    <source>
        <strain evidence="3 4">P66</strain>
    </source>
</reference>
<proteinExistence type="predicted"/>
<dbReference type="EMBL" id="CP010705">
    <property type="protein sequence ID" value="AUQ96449.1"/>
    <property type="molecule type" value="Genomic_DNA"/>
</dbReference>
<evidence type="ECO:0000313" key="4">
    <source>
        <dbReference type="Proteomes" id="UP000236536"/>
    </source>
</evidence>
<gene>
    <name evidence="3" type="ORF">PhaeoP66_03719</name>
</gene>
<keyword evidence="4" id="KW-1185">Reference proteome</keyword>
<protein>
    <recommendedName>
        <fullName evidence="2">DUF7678 domain-containing protein</fullName>
    </recommendedName>
</protein>
<feature type="region of interest" description="Disordered" evidence="1">
    <location>
        <begin position="1"/>
        <end position="59"/>
    </location>
</feature>
<dbReference type="RefSeq" id="WP_102875235.1">
    <property type="nucleotide sequence ID" value="NZ_CP010599.1"/>
</dbReference>
<evidence type="ECO:0000313" key="3">
    <source>
        <dbReference type="EMBL" id="AUQ96449.1"/>
    </source>
</evidence>
<organism evidence="3 4">
    <name type="scientific">Phaeobacter inhibens</name>
    <dbReference type="NCBI Taxonomy" id="221822"/>
    <lineage>
        <taxon>Bacteria</taxon>
        <taxon>Pseudomonadati</taxon>
        <taxon>Pseudomonadota</taxon>
        <taxon>Alphaproteobacteria</taxon>
        <taxon>Rhodobacterales</taxon>
        <taxon>Roseobacteraceae</taxon>
        <taxon>Phaeobacter</taxon>
    </lineage>
</organism>
<dbReference type="Proteomes" id="UP000236536">
    <property type="component" value="Chromosome"/>
</dbReference>
<sequence>MKDRAVEDFWNASHHTPEAPANKLRDKDNAKPELKPDFAKQPAPNVAPKGMGGIKPAHTAPTYAAKPAALQPPSLMQTHAKPELLTTGRFTAHEGYSFAIEINPYKSFTGIEGGKITALEIQNRGQIIAQYKDMEWTVIPDDPIEQELVQSLQDKFGERDRGFMPIVPISHEQEREYER</sequence>
<name>A0ABN5GSL2_9RHOB</name>
<dbReference type="Pfam" id="PF24726">
    <property type="entry name" value="DUF7678"/>
    <property type="match status" value="1"/>
</dbReference>
<dbReference type="InterPro" id="IPR056095">
    <property type="entry name" value="DUF7678"/>
</dbReference>
<accession>A0ABN5GSL2</accession>
<feature type="domain" description="DUF7678" evidence="2">
    <location>
        <begin position="87"/>
        <end position="156"/>
    </location>
</feature>
<feature type="compositionally biased region" description="Basic and acidic residues" evidence="1">
    <location>
        <begin position="23"/>
        <end position="38"/>
    </location>
</feature>
<evidence type="ECO:0000256" key="1">
    <source>
        <dbReference type="SAM" id="MobiDB-lite"/>
    </source>
</evidence>
<evidence type="ECO:0000259" key="2">
    <source>
        <dbReference type="Pfam" id="PF24726"/>
    </source>
</evidence>
<reference evidence="3 4" key="1">
    <citation type="journal article" date="2017" name="Genome Biol. Evol.">
        <title>Trajectories and Drivers of Genome Evolution in Surface-Associated Marine Phaeobacter.</title>
        <authorList>
            <person name="Freese H.M."/>
            <person name="Sikorski J."/>
            <person name="Bunk B."/>
            <person name="Scheuner C."/>
            <person name="Meier-Kolthoff J.P."/>
            <person name="Sproer C."/>
            <person name="Gram L."/>
            <person name="Overmann J."/>
        </authorList>
    </citation>
    <scope>NUCLEOTIDE SEQUENCE [LARGE SCALE GENOMIC DNA]</scope>
    <source>
        <strain evidence="3 4">P66</strain>
    </source>
</reference>